<reference evidence="6" key="1">
    <citation type="journal article" date="2019" name="Int. J. Syst. Evol. Microbiol.">
        <title>The Global Catalogue of Microorganisms (GCM) 10K type strain sequencing project: providing services to taxonomists for standard genome sequencing and annotation.</title>
        <authorList>
            <consortium name="The Broad Institute Genomics Platform"/>
            <consortium name="The Broad Institute Genome Sequencing Center for Infectious Disease"/>
            <person name="Wu L."/>
            <person name="Ma J."/>
        </authorList>
    </citation>
    <scope>NUCLEOTIDE SEQUENCE [LARGE SCALE GENOMIC DNA]</scope>
    <source>
        <strain evidence="6">LMG 29894</strain>
    </source>
</reference>
<dbReference type="EMBL" id="JBHSBU010000004">
    <property type="protein sequence ID" value="MFC4161987.1"/>
    <property type="molecule type" value="Genomic_DNA"/>
</dbReference>
<evidence type="ECO:0000256" key="2">
    <source>
        <dbReference type="ARBA" id="ARBA00023125"/>
    </source>
</evidence>
<dbReference type="SUPFAM" id="SSF75516">
    <property type="entry name" value="Pheromone-binding domain of LuxR-like quorum-sensing transcription factors"/>
    <property type="match status" value="1"/>
</dbReference>
<organism evidence="5 6">
    <name type="scientific">Chitinimonas lacunae</name>
    <dbReference type="NCBI Taxonomy" id="1963018"/>
    <lineage>
        <taxon>Bacteria</taxon>
        <taxon>Pseudomonadati</taxon>
        <taxon>Pseudomonadota</taxon>
        <taxon>Betaproteobacteria</taxon>
        <taxon>Neisseriales</taxon>
        <taxon>Chitinibacteraceae</taxon>
        <taxon>Chitinimonas</taxon>
    </lineage>
</organism>
<feature type="domain" description="HTH luxR-type" evidence="4">
    <location>
        <begin position="165"/>
        <end position="222"/>
    </location>
</feature>
<dbReference type="SMART" id="SM00421">
    <property type="entry name" value="HTH_LUXR"/>
    <property type="match status" value="1"/>
</dbReference>
<dbReference type="InterPro" id="IPR005143">
    <property type="entry name" value="TF_LuxR_autoind-bd_dom"/>
</dbReference>
<dbReference type="InterPro" id="IPR000792">
    <property type="entry name" value="Tscrpt_reg_LuxR_C"/>
</dbReference>
<name>A0ABV8MUM8_9NEIS</name>
<accession>A0ABV8MUM8</accession>
<proteinExistence type="predicted"/>
<dbReference type="InterPro" id="IPR016032">
    <property type="entry name" value="Sig_transdc_resp-reg_C-effctor"/>
</dbReference>
<keyword evidence="1" id="KW-0805">Transcription regulation</keyword>
<keyword evidence="6" id="KW-1185">Reference proteome</keyword>
<keyword evidence="2" id="KW-0238">DNA-binding</keyword>
<comment type="caution">
    <text evidence="5">The sequence shown here is derived from an EMBL/GenBank/DDBJ whole genome shotgun (WGS) entry which is preliminary data.</text>
</comment>
<evidence type="ECO:0000256" key="3">
    <source>
        <dbReference type="ARBA" id="ARBA00023163"/>
    </source>
</evidence>
<dbReference type="Gene3D" id="1.10.10.10">
    <property type="entry name" value="Winged helix-like DNA-binding domain superfamily/Winged helix DNA-binding domain"/>
    <property type="match status" value="1"/>
</dbReference>
<evidence type="ECO:0000313" key="5">
    <source>
        <dbReference type="EMBL" id="MFC4161987.1"/>
    </source>
</evidence>
<evidence type="ECO:0000256" key="1">
    <source>
        <dbReference type="ARBA" id="ARBA00023015"/>
    </source>
</evidence>
<sequence>MENLLRELGAVVDILTMKTALIKIGQDMEFQTVGVFYSRENSGVKVETFIDNYPLSWIENTPAEAVKDPVLARIHDCPLGFAWDNRIYESAGMGGFYEAARSHGFRAGVDTARWHKNGDRVALTLCRDQPLDPRNLAVSVAQAELLADFVDGTLAGLLGERVDFECKLTPQQLAILGYTLDGRSLRDIADLLGISDAAAEHLAAEAALALGVNNEHQAVAKAMKLGLLVH</sequence>
<dbReference type="Gene3D" id="3.30.450.80">
    <property type="entry name" value="Transcription factor LuxR-like, autoinducer-binding domain"/>
    <property type="match status" value="1"/>
</dbReference>
<keyword evidence="3" id="KW-0804">Transcription</keyword>
<dbReference type="Proteomes" id="UP001595791">
    <property type="component" value="Unassembled WGS sequence"/>
</dbReference>
<dbReference type="Pfam" id="PF03472">
    <property type="entry name" value="Autoind_bind"/>
    <property type="match status" value="1"/>
</dbReference>
<dbReference type="InterPro" id="IPR036388">
    <property type="entry name" value="WH-like_DNA-bd_sf"/>
</dbReference>
<evidence type="ECO:0000259" key="4">
    <source>
        <dbReference type="SMART" id="SM00421"/>
    </source>
</evidence>
<dbReference type="SUPFAM" id="SSF46894">
    <property type="entry name" value="C-terminal effector domain of the bipartite response regulators"/>
    <property type="match status" value="1"/>
</dbReference>
<gene>
    <name evidence="5" type="ORF">ACFOW7_21865</name>
</gene>
<dbReference type="InterPro" id="IPR036693">
    <property type="entry name" value="TF_LuxR_autoind-bd_dom_sf"/>
</dbReference>
<dbReference type="RefSeq" id="WP_378168721.1">
    <property type="nucleotide sequence ID" value="NZ_JBHSBU010000004.1"/>
</dbReference>
<evidence type="ECO:0000313" key="6">
    <source>
        <dbReference type="Proteomes" id="UP001595791"/>
    </source>
</evidence>
<protein>
    <submittedName>
        <fullName evidence="5">Autoinducer binding domain-containing protein</fullName>
    </submittedName>
</protein>